<reference evidence="1 2" key="2">
    <citation type="journal article" date="2012" name="PLoS ONE">
        <title>An ancient pathway combining carbon dioxide fixation with the generation and utilization of a sodium ion gradient for ATP synthesis.</title>
        <authorList>
            <person name="Poehlein A."/>
            <person name="Schmidt S."/>
            <person name="Kaster A.K."/>
            <person name="Goenrich M."/>
            <person name="Vollmers J."/>
            <person name="Thurmer A."/>
            <person name="Bertsch J."/>
            <person name="Schuchmann K."/>
            <person name="Voigt B."/>
            <person name="Hecker M."/>
            <person name="Daniel R."/>
            <person name="Thauer R.K."/>
            <person name="Gottschalk G."/>
            <person name="Muller V."/>
        </authorList>
    </citation>
    <scope>NUCLEOTIDE SEQUENCE [LARGE SCALE GENOMIC DNA]</scope>
    <source>
        <strain evidence="2">ATCC 29683 / DSM 1030 / JCM 2381 / KCTC 1655 / WB1</strain>
    </source>
</reference>
<proteinExistence type="predicted"/>
<evidence type="ECO:0000313" key="1">
    <source>
        <dbReference type="EMBL" id="AFA49850.1"/>
    </source>
</evidence>
<evidence type="ECO:0000313" key="2">
    <source>
        <dbReference type="Proteomes" id="UP000007177"/>
    </source>
</evidence>
<dbReference type="STRING" id="931626.Awo_c31220"/>
<accession>H6LIW1</accession>
<dbReference type="RefSeq" id="WP_014357447.1">
    <property type="nucleotide sequence ID" value="NC_016894.1"/>
</dbReference>
<protein>
    <submittedName>
        <fullName evidence="1">Uncharacterized protein</fullName>
    </submittedName>
</protein>
<keyword evidence="2" id="KW-1185">Reference proteome</keyword>
<dbReference type="KEGG" id="awo:Awo_c31220"/>
<name>H6LIW1_ACEWD</name>
<dbReference type="AlphaFoldDB" id="H6LIW1"/>
<dbReference type="OrthoDB" id="1781106at2"/>
<reference evidence="2" key="1">
    <citation type="submission" date="2011-07" db="EMBL/GenBank/DDBJ databases">
        <title>Complete genome sequence of Acetobacterium woodii.</title>
        <authorList>
            <person name="Poehlein A."/>
            <person name="Schmidt S."/>
            <person name="Kaster A.-K."/>
            <person name="Goenrich M."/>
            <person name="Vollmers J."/>
            <person name="Thuermer A."/>
            <person name="Gottschalk G."/>
            <person name="Thauer R.K."/>
            <person name="Daniel R."/>
            <person name="Mueller V."/>
        </authorList>
    </citation>
    <scope>NUCLEOTIDE SEQUENCE [LARGE SCALE GENOMIC DNA]</scope>
    <source>
        <strain evidence="2">ATCC 29683 / DSM 1030 / JCM 2381 / KCTC 1655 / WB1</strain>
    </source>
</reference>
<dbReference type="Proteomes" id="UP000007177">
    <property type="component" value="Chromosome"/>
</dbReference>
<organism evidence="1 2">
    <name type="scientific">Acetobacterium woodii (strain ATCC 29683 / DSM 1030 / JCM 2381 / KCTC 1655 / WB1)</name>
    <dbReference type="NCBI Taxonomy" id="931626"/>
    <lineage>
        <taxon>Bacteria</taxon>
        <taxon>Bacillati</taxon>
        <taxon>Bacillota</taxon>
        <taxon>Clostridia</taxon>
        <taxon>Eubacteriales</taxon>
        <taxon>Eubacteriaceae</taxon>
        <taxon>Acetobacterium</taxon>
    </lineage>
</organism>
<gene>
    <name evidence="1" type="ordered locus">Awo_c31220</name>
</gene>
<sequence length="111" mass="12429">MDTIELKRELANAIALQCLKMNTIGDKKNSIVGEPCVFFYIAGHVGTIDIGVYEKGWESGCRPDRAILLDKHSTLAEFKDCLTYLRELHLSRIMKEEGKELCVELDQAVGA</sequence>
<dbReference type="HOGENOM" id="CLU_2152774_0_0_9"/>
<dbReference type="EMBL" id="CP002987">
    <property type="protein sequence ID" value="AFA49850.1"/>
    <property type="molecule type" value="Genomic_DNA"/>
</dbReference>